<sequence length="370" mass="40288">MLDEARASGIKKILNRQDRLLKQEQASLFGKKSAEAKSRLYIIVQTRENIASANQLIDGKPPTSPDKIVTGLETILKTMRPTYGICSGAPILNGQFKDPDAWKNAIDQVSSPIAAVARSVGVIFTYKNEQAVVGQPGATVFVVGKSHVMTNRHVIQEYAYIDGAGKWHMKKDKLVLRVSFPWEYSKCLSRTTPRNVRIVAIEDVGNLDDKYADFAILRTEDNALPPPAPLADTYDLGEQDRVAVIGYPAPPLMCGTASGGKLCTSLNSEQIKAVFGLPDQSVPFSVERFAPGYVIPGPMLDESQFAYDASTWEGNSGSPVIRLSDGKVVGLHFGGDSESNDDESSMIGIANYAIKVQRIRQALLKANVTQ</sequence>
<evidence type="ECO:0000313" key="2">
    <source>
        <dbReference type="Proteomes" id="UP000035050"/>
    </source>
</evidence>
<evidence type="ECO:0008006" key="3">
    <source>
        <dbReference type="Google" id="ProtNLM"/>
    </source>
</evidence>
<protein>
    <recommendedName>
        <fullName evidence="3">Serine protease</fullName>
    </recommendedName>
</protein>
<evidence type="ECO:0000313" key="1">
    <source>
        <dbReference type="EMBL" id="AKC68475.1"/>
    </source>
</evidence>
<dbReference type="PANTHER" id="PTHR43019">
    <property type="entry name" value="SERINE ENDOPROTEASE DEGS"/>
    <property type="match status" value="1"/>
</dbReference>
<dbReference type="PANTHER" id="PTHR43019:SF23">
    <property type="entry name" value="PROTEASE DO-LIKE 5, CHLOROPLASTIC"/>
    <property type="match status" value="1"/>
</dbReference>
<dbReference type="HOGENOM" id="CLU_677650_0_0_4"/>
<organism evidence="1 2">
    <name type="scientific">Pandoraea oxalativorans</name>
    <dbReference type="NCBI Taxonomy" id="573737"/>
    <lineage>
        <taxon>Bacteria</taxon>
        <taxon>Pseudomonadati</taxon>
        <taxon>Pseudomonadota</taxon>
        <taxon>Betaproteobacteria</taxon>
        <taxon>Burkholderiales</taxon>
        <taxon>Burkholderiaceae</taxon>
        <taxon>Pandoraea</taxon>
    </lineage>
</organism>
<dbReference type="KEGG" id="pox:MB84_01920"/>
<name>A0A0E3Y9V5_9BURK</name>
<dbReference type="Pfam" id="PF13365">
    <property type="entry name" value="Trypsin_2"/>
    <property type="match status" value="1"/>
</dbReference>
<accession>A0A0E3Y9V5</accession>
<reference evidence="1" key="1">
    <citation type="submission" date="2016-06" db="EMBL/GenBank/DDBJ databases">
        <title>Pandoraea oxalativorans DSM 23570 Genome Sequencing.</title>
        <authorList>
            <person name="Ee R."/>
            <person name="Lim Y.-L."/>
            <person name="Yong D."/>
            <person name="Yin W.-F."/>
            <person name="Chan K.-G."/>
        </authorList>
    </citation>
    <scope>NUCLEOTIDE SEQUENCE</scope>
    <source>
        <strain evidence="1">DSM 23570</strain>
    </source>
</reference>
<dbReference type="InterPro" id="IPR043504">
    <property type="entry name" value="Peptidase_S1_PA_chymotrypsin"/>
</dbReference>
<keyword evidence="2" id="KW-1185">Reference proteome</keyword>
<gene>
    <name evidence="1" type="ORF">MB84_01920</name>
</gene>
<dbReference type="AlphaFoldDB" id="A0A0E3Y9V5"/>
<dbReference type="Proteomes" id="UP000035050">
    <property type="component" value="Chromosome"/>
</dbReference>
<dbReference type="Gene3D" id="2.40.10.10">
    <property type="entry name" value="Trypsin-like serine proteases"/>
    <property type="match status" value="2"/>
</dbReference>
<dbReference type="SUPFAM" id="SSF50494">
    <property type="entry name" value="Trypsin-like serine proteases"/>
    <property type="match status" value="1"/>
</dbReference>
<dbReference type="EMBL" id="CP011253">
    <property type="protein sequence ID" value="AKC68475.1"/>
    <property type="molecule type" value="Genomic_DNA"/>
</dbReference>
<dbReference type="InterPro" id="IPR009003">
    <property type="entry name" value="Peptidase_S1_PA"/>
</dbReference>
<dbReference type="PATRIC" id="fig|573737.6.peg.1155"/>
<proteinExistence type="predicted"/>